<dbReference type="CDD" id="cd02440">
    <property type="entry name" value="AdoMet_MTases"/>
    <property type="match status" value="1"/>
</dbReference>
<gene>
    <name evidence="2" type="ORF">PG986_006605</name>
</gene>
<dbReference type="Pfam" id="PF13847">
    <property type="entry name" value="Methyltransf_31"/>
    <property type="match status" value="1"/>
</dbReference>
<feature type="domain" description="Methyltransferase" evidence="1">
    <location>
        <begin position="37"/>
        <end position="143"/>
    </location>
</feature>
<dbReference type="SUPFAM" id="SSF53335">
    <property type="entry name" value="S-adenosyl-L-methionine-dependent methyltransferases"/>
    <property type="match status" value="1"/>
</dbReference>
<dbReference type="Gene3D" id="3.40.50.150">
    <property type="entry name" value="Vaccinia Virus protein VP39"/>
    <property type="match status" value="1"/>
</dbReference>
<dbReference type="PANTHER" id="PTHR43464">
    <property type="entry name" value="METHYLTRANSFERASE"/>
    <property type="match status" value="1"/>
</dbReference>
<dbReference type="InterPro" id="IPR025714">
    <property type="entry name" value="Methyltranfer_dom"/>
</dbReference>
<sequence length="279" mass="30153">MSKEQATYSHGHHQSVVSSHVRRTVHDSAAFLAPHIKPTARILDIGCGPGSITADFAALVPEGRVVGVDAVASVLDQARSLARDRGLTNIEFAAVDANALPYPDAAFDVVYCHQVLQHVQDPVGVLREMRRVAKPGCGFVAAREADYGGFAWHPASPGLARWGELYQSQALASGGEPNAGRVLPAWARRAGFAAADTQVTVTSWCYTGERARQWGDMWAERAVQSGFATMVKEKGLGTEEDLQAVSRAWTEWAQKEDLFFNVPSTEILYRVPPASANPA</sequence>
<reference evidence="2 3" key="1">
    <citation type="submission" date="2023-01" db="EMBL/GenBank/DDBJ databases">
        <title>Analysis of 21 Apiospora genomes using comparative genomics revels a genus with tremendous synthesis potential of carbohydrate active enzymes and secondary metabolites.</title>
        <authorList>
            <person name="Sorensen T."/>
        </authorList>
    </citation>
    <scope>NUCLEOTIDE SEQUENCE [LARGE SCALE GENOMIC DNA]</scope>
    <source>
        <strain evidence="2 3">CBS 24483</strain>
    </source>
</reference>
<dbReference type="GeneID" id="92075889"/>
<dbReference type="Proteomes" id="UP001391051">
    <property type="component" value="Unassembled WGS sequence"/>
</dbReference>
<comment type="caution">
    <text evidence="2">The sequence shown here is derived from an EMBL/GenBank/DDBJ whole genome shotgun (WGS) entry which is preliminary data.</text>
</comment>
<dbReference type="InterPro" id="IPR029063">
    <property type="entry name" value="SAM-dependent_MTases_sf"/>
</dbReference>
<protein>
    <recommendedName>
        <fullName evidence="1">Methyltransferase domain-containing protein</fullName>
    </recommendedName>
</protein>
<proteinExistence type="predicted"/>
<evidence type="ECO:0000313" key="3">
    <source>
        <dbReference type="Proteomes" id="UP001391051"/>
    </source>
</evidence>
<evidence type="ECO:0000313" key="2">
    <source>
        <dbReference type="EMBL" id="KAK7950877.1"/>
    </source>
</evidence>
<name>A0ABR1QA86_9PEZI</name>
<dbReference type="EMBL" id="JAQQWE010000005">
    <property type="protein sequence ID" value="KAK7950877.1"/>
    <property type="molecule type" value="Genomic_DNA"/>
</dbReference>
<keyword evidence="3" id="KW-1185">Reference proteome</keyword>
<dbReference type="RefSeq" id="XP_066698939.1">
    <property type="nucleotide sequence ID" value="XM_066842827.1"/>
</dbReference>
<evidence type="ECO:0000259" key="1">
    <source>
        <dbReference type="Pfam" id="PF13847"/>
    </source>
</evidence>
<organism evidence="2 3">
    <name type="scientific">Apiospora aurea</name>
    <dbReference type="NCBI Taxonomy" id="335848"/>
    <lineage>
        <taxon>Eukaryota</taxon>
        <taxon>Fungi</taxon>
        <taxon>Dikarya</taxon>
        <taxon>Ascomycota</taxon>
        <taxon>Pezizomycotina</taxon>
        <taxon>Sordariomycetes</taxon>
        <taxon>Xylariomycetidae</taxon>
        <taxon>Amphisphaeriales</taxon>
        <taxon>Apiosporaceae</taxon>
        <taxon>Apiospora</taxon>
    </lineage>
</organism>
<accession>A0ABR1QA86</accession>
<dbReference type="PANTHER" id="PTHR43464:SF71">
    <property type="entry name" value="METHYLTRANSFERASE, PUTATIVE-RELATED"/>
    <property type="match status" value="1"/>
</dbReference>